<dbReference type="SUPFAM" id="SSF53474">
    <property type="entry name" value="alpha/beta-Hydrolases"/>
    <property type="match status" value="1"/>
</dbReference>
<reference evidence="4" key="1">
    <citation type="journal article" date="2019" name="Int. J. Syst. Evol. Microbiol.">
        <title>The Global Catalogue of Microorganisms (GCM) 10K type strain sequencing project: providing services to taxonomists for standard genome sequencing and annotation.</title>
        <authorList>
            <consortium name="The Broad Institute Genomics Platform"/>
            <consortium name="The Broad Institute Genome Sequencing Center for Infectious Disease"/>
            <person name="Wu L."/>
            <person name="Ma J."/>
        </authorList>
    </citation>
    <scope>NUCLEOTIDE SEQUENCE [LARGE SCALE GENOMIC DNA]</scope>
    <source>
        <strain evidence="4">JCM 17021</strain>
    </source>
</reference>
<keyword evidence="1" id="KW-0378">Hydrolase</keyword>
<dbReference type="Gene3D" id="3.40.50.1820">
    <property type="entry name" value="alpha/beta hydrolase"/>
    <property type="match status" value="1"/>
</dbReference>
<dbReference type="Proteomes" id="UP001501803">
    <property type="component" value="Unassembled WGS sequence"/>
</dbReference>
<dbReference type="EMBL" id="BAABCN010000004">
    <property type="protein sequence ID" value="GAA3876648.1"/>
    <property type="molecule type" value="Genomic_DNA"/>
</dbReference>
<proteinExistence type="predicted"/>
<dbReference type="InterPro" id="IPR000639">
    <property type="entry name" value="Epox_hydrolase-like"/>
</dbReference>
<dbReference type="PRINTS" id="PR00412">
    <property type="entry name" value="EPOXHYDRLASE"/>
</dbReference>
<dbReference type="PANTHER" id="PTHR43798">
    <property type="entry name" value="MONOACYLGLYCEROL LIPASE"/>
    <property type="match status" value="1"/>
</dbReference>
<dbReference type="PANTHER" id="PTHR43798:SF31">
    <property type="entry name" value="AB HYDROLASE SUPERFAMILY PROTEIN YCLE"/>
    <property type="match status" value="1"/>
</dbReference>
<evidence type="ECO:0000313" key="3">
    <source>
        <dbReference type="EMBL" id="GAA3876648.1"/>
    </source>
</evidence>
<dbReference type="RefSeq" id="WP_345065415.1">
    <property type="nucleotide sequence ID" value="NZ_BAABCN010000004.1"/>
</dbReference>
<organism evidence="3 4">
    <name type="scientific">Leifsonia kafniensis</name>
    <dbReference type="NCBI Taxonomy" id="475957"/>
    <lineage>
        <taxon>Bacteria</taxon>
        <taxon>Bacillati</taxon>
        <taxon>Actinomycetota</taxon>
        <taxon>Actinomycetes</taxon>
        <taxon>Micrococcales</taxon>
        <taxon>Microbacteriaceae</taxon>
        <taxon>Leifsonia</taxon>
    </lineage>
</organism>
<evidence type="ECO:0000313" key="4">
    <source>
        <dbReference type="Proteomes" id="UP001501803"/>
    </source>
</evidence>
<feature type="domain" description="AB hydrolase-1" evidence="2">
    <location>
        <begin position="22"/>
        <end position="255"/>
    </location>
</feature>
<name>A0ABP7KGD4_9MICO</name>
<dbReference type="InterPro" id="IPR050266">
    <property type="entry name" value="AB_hydrolase_sf"/>
</dbReference>
<comment type="caution">
    <text evidence="3">The sequence shown here is derived from an EMBL/GenBank/DDBJ whole genome shotgun (WGS) entry which is preliminary data.</text>
</comment>
<evidence type="ECO:0000259" key="2">
    <source>
        <dbReference type="Pfam" id="PF00561"/>
    </source>
</evidence>
<sequence>MPHLDVPGASLYYETDGHISSPALLLLHAGVTTLRMWDPQIEALAARHFVIRFDARGYGQTQCTDAAFDERADALAVLDHLGILTAAVIGSSRGGGLALDLDLEHPDRVTGLVAIGSGPSGFVDPPHTERESELFALIDAARTAEDWHKAARLEVTLWDVGPLRHESDLDPEFVRRAASLHRVNAAHGGVNPTRIPLDPPAVDRLGDIAVPTLIVVGEFDLSSRLARYEYLTAAIPEASGYVFRDSAHLPSVEHPAEFERLLVDWLAENGL</sequence>
<dbReference type="Pfam" id="PF00561">
    <property type="entry name" value="Abhydrolase_1"/>
    <property type="match status" value="1"/>
</dbReference>
<protein>
    <submittedName>
        <fullName evidence="3">3-oxoadipate enol-lactonase</fullName>
    </submittedName>
</protein>
<evidence type="ECO:0000256" key="1">
    <source>
        <dbReference type="ARBA" id="ARBA00022801"/>
    </source>
</evidence>
<keyword evidence="4" id="KW-1185">Reference proteome</keyword>
<dbReference type="PRINTS" id="PR00111">
    <property type="entry name" value="ABHYDROLASE"/>
</dbReference>
<accession>A0ABP7KGD4</accession>
<dbReference type="InterPro" id="IPR000073">
    <property type="entry name" value="AB_hydrolase_1"/>
</dbReference>
<gene>
    <name evidence="3" type="primary">pcaD_1</name>
    <name evidence="3" type="ORF">GCM10022381_19020</name>
</gene>
<dbReference type="InterPro" id="IPR029058">
    <property type="entry name" value="AB_hydrolase_fold"/>
</dbReference>